<sequence>MDDTESQYHNHSEYSLRKRSVPKHPKGFVNEWGALLQHQSEVQMLLEQEQQQKEHQKKQKFRQELDKQLNGFREKALEMDKEKHDFEQRKILEQNNTVFKQREQLTKYEERENTRRMMNENMEQLRQKREQEKRQDDQEKFKFNSKNQHDQMYESLAKTHEELQKMKQKQDLQDWYKDEAYRKHQVQQMIREKEKFDHQNFINHVDNNHIRAVKDHHDTVDKHAHIREFKTAVGYAPDERQYQKQQAIETMKKQWEERQQEENKRKQMEEQQRKQQKEHIVDTYKFQMEKRKQDQTVNKIEEQVYGTVLKSSIDTLNQMDQQRKISQKYQTKEYADQLKRQIDDFKDRELKKYNEMSDRERQLNIKPLVAYENMQSDIYVKQLPGFDRNNDKDNYRRYNRKGISNALLGQLGEATETMSLLGDRRGSPFENGGALTARDNQNRQSMPLLSSRMNNNDNLYTTQQGRSYKLDLDLKPTAQVTFQDQYNNNQQHSKTLQNLQQEQNKLPSALQSSQANYISQQKQSYIPTAIEQASMRQSGALDIQKPLRRNETVGSLFGGGGSNSNQQNENKAVEDRYKTSSNLLKDSSPQQFNLQSSRVRGNSSGGMSSIFGNDDKDFKQQEEERKRQIEEKRKRDIENKTMGSIAGIPSVLKNVELSRYHEEPQVAKSNYRQVQQNSDFLTHRENPPQQTRSLLSDIKKPEIKKPELQEFKSIGLEGSRTERLGNQTTTNGEAKKTQTLEEMMDLLKYNKELDKRVIGTMKADNIQEGTKKVFYGKDERITPLQHSARQHIH</sequence>
<feature type="compositionally biased region" description="Basic and acidic residues" evidence="2">
    <location>
        <begin position="613"/>
        <end position="639"/>
    </location>
</feature>
<dbReference type="OMA" id="GVMPIGN"/>
<dbReference type="InParanoid" id="A0A078A1H5"/>
<evidence type="ECO:0000313" key="4">
    <source>
        <dbReference type="Proteomes" id="UP000039865"/>
    </source>
</evidence>
<accession>A0A078A1H5</accession>
<evidence type="ECO:0000313" key="3">
    <source>
        <dbReference type="EMBL" id="CDW75955.1"/>
    </source>
</evidence>
<feature type="compositionally biased region" description="Polar residues" evidence="2">
    <location>
        <begin position="579"/>
        <end position="611"/>
    </location>
</feature>
<feature type="region of interest" description="Disordered" evidence="2">
    <location>
        <begin position="46"/>
        <end position="65"/>
    </location>
</feature>
<gene>
    <name evidence="3" type="primary">Contig4964.g5303</name>
    <name evidence="3" type="ORF">STYLEM_4951</name>
</gene>
<dbReference type="AlphaFoldDB" id="A0A078A1H5"/>
<proteinExistence type="predicted"/>
<reference evidence="3 4" key="1">
    <citation type="submission" date="2014-06" db="EMBL/GenBank/DDBJ databases">
        <authorList>
            <person name="Swart Estienne"/>
        </authorList>
    </citation>
    <scope>NUCLEOTIDE SEQUENCE [LARGE SCALE GENOMIC DNA]</scope>
    <source>
        <strain evidence="3 4">130c</strain>
    </source>
</reference>
<feature type="region of interest" description="Disordered" evidence="2">
    <location>
        <begin position="552"/>
        <end position="641"/>
    </location>
</feature>
<feature type="region of interest" description="Disordered" evidence="2">
    <location>
        <begin position="1"/>
        <end position="24"/>
    </location>
</feature>
<feature type="compositionally biased region" description="Basic and acidic residues" evidence="2">
    <location>
        <begin position="1"/>
        <end position="16"/>
    </location>
</feature>
<keyword evidence="4" id="KW-1185">Reference proteome</keyword>
<evidence type="ECO:0000256" key="1">
    <source>
        <dbReference type="SAM" id="Coils"/>
    </source>
</evidence>
<feature type="coiled-coil region" evidence="1">
    <location>
        <begin position="108"/>
        <end position="169"/>
    </location>
</feature>
<feature type="region of interest" description="Disordered" evidence="2">
    <location>
        <begin position="253"/>
        <end position="278"/>
    </location>
</feature>
<organism evidence="3 4">
    <name type="scientific">Stylonychia lemnae</name>
    <name type="common">Ciliate</name>
    <dbReference type="NCBI Taxonomy" id="5949"/>
    <lineage>
        <taxon>Eukaryota</taxon>
        <taxon>Sar</taxon>
        <taxon>Alveolata</taxon>
        <taxon>Ciliophora</taxon>
        <taxon>Intramacronucleata</taxon>
        <taxon>Spirotrichea</taxon>
        <taxon>Stichotrichia</taxon>
        <taxon>Sporadotrichida</taxon>
        <taxon>Oxytrichidae</taxon>
        <taxon>Stylonychinae</taxon>
        <taxon>Stylonychia</taxon>
    </lineage>
</organism>
<evidence type="ECO:0000256" key="2">
    <source>
        <dbReference type="SAM" id="MobiDB-lite"/>
    </source>
</evidence>
<dbReference type="EMBL" id="CCKQ01004804">
    <property type="protein sequence ID" value="CDW75955.1"/>
    <property type="molecule type" value="Genomic_DNA"/>
</dbReference>
<dbReference type="Proteomes" id="UP000039865">
    <property type="component" value="Unassembled WGS sequence"/>
</dbReference>
<keyword evidence="1" id="KW-0175">Coiled coil</keyword>
<name>A0A078A1H5_STYLE</name>
<protein>
    <submittedName>
        <fullName evidence="3">Uncharacterized protein</fullName>
    </submittedName>
</protein>